<gene>
    <name evidence="7" type="ORF">EGH25_11040</name>
</gene>
<evidence type="ECO:0000256" key="6">
    <source>
        <dbReference type="ARBA" id="ARBA00023016"/>
    </source>
</evidence>
<evidence type="ECO:0000256" key="5">
    <source>
        <dbReference type="ARBA" id="ARBA00022884"/>
    </source>
</evidence>
<dbReference type="GO" id="GO:0016787">
    <property type="term" value="F:hydrolase activity"/>
    <property type="evidence" value="ECO:0007669"/>
    <property type="project" value="UniProtKB-KW"/>
</dbReference>
<evidence type="ECO:0000313" key="7">
    <source>
        <dbReference type="EMBL" id="MCX2819885.1"/>
    </source>
</evidence>
<dbReference type="AlphaFoldDB" id="A0A9Q4C4W6"/>
<dbReference type="GO" id="GO:0004519">
    <property type="term" value="F:endonuclease activity"/>
    <property type="evidence" value="ECO:0007669"/>
    <property type="project" value="UniProtKB-KW"/>
</dbReference>
<evidence type="ECO:0000313" key="8">
    <source>
        <dbReference type="Proteomes" id="UP001149411"/>
    </source>
</evidence>
<name>A0A9Q4C4W6_9EURY</name>
<evidence type="ECO:0000256" key="2">
    <source>
        <dbReference type="ARBA" id="ARBA00022722"/>
    </source>
</evidence>
<dbReference type="InterPro" id="IPR038570">
    <property type="entry name" value="HicA_sf"/>
</dbReference>
<sequence length="84" mass="9838">MVTRDFSGDDITKVLVNVGNFEWIRTTGSHMILRWEPPEEHDAEPRTVSVPRHDRVNTGTLRNIAEQAGARDFDEFCRWIDRNR</sequence>
<protein>
    <submittedName>
        <fullName evidence="7">Type II toxin-antitoxin system HicA family toxin</fullName>
    </submittedName>
</protein>
<dbReference type="GO" id="GO:0003729">
    <property type="term" value="F:mRNA binding"/>
    <property type="evidence" value="ECO:0007669"/>
    <property type="project" value="InterPro"/>
</dbReference>
<keyword evidence="1" id="KW-1277">Toxin-antitoxin system</keyword>
<dbReference type="Gene3D" id="3.30.920.30">
    <property type="entry name" value="Hypothetical protein"/>
    <property type="match status" value="1"/>
</dbReference>
<keyword evidence="8" id="KW-1185">Reference proteome</keyword>
<proteinExistence type="predicted"/>
<keyword evidence="4" id="KW-0378">Hydrolase</keyword>
<dbReference type="SUPFAM" id="SSF54786">
    <property type="entry name" value="YcfA/nrd intein domain"/>
    <property type="match status" value="1"/>
</dbReference>
<reference evidence="7" key="1">
    <citation type="submission" date="2022-09" db="EMBL/GenBank/DDBJ databases">
        <title>Haloadaptaus new haloarchaeum isolated from saline soil.</title>
        <authorList>
            <person name="Duran-Viseras A."/>
            <person name="Sanchez-Porro C."/>
            <person name="Ventosa A."/>
        </authorList>
    </citation>
    <scope>NUCLEOTIDE SEQUENCE</scope>
    <source>
        <strain evidence="7">F3-133</strain>
    </source>
</reference>
<organism evidence="7 8">
    <name type="scientific">Halorutilus salinus</name>
    <dbReference type="NCBI Taxonomy" id="2487751"/>
    <lineage>
        <taxon>Archaea</taxon>
        <taxon>Methanobacteriati</taxon>
        <taxon>Methanobacteriota</taxon>
        <taxon>Stenosarchaea group</taxon>
        <taxon>Halobacteria</taxon>
        <taxon>Halorutilales</taxon>
        <taxon>Halorutilaceae</taxon>
        <taxon>Halorutilus</taxon>
    </lineage>
</organism>
<evidence type="ECO:0000256" key="1">
    <source>
        <dbReference type="ARBA" id="ARBA00022649"/>
    </source>
</evidence>
<keyword evidence="6" id="KW-0346">Stress response</keyword>
<evidence type="ECO:0000256" key="4">
    <source>
        <dbReference type="ARBA" id="ARBA00022801"/>
    </source>
</evidence>
<dbReference type="RefSeq" id="WP_266088544.1">
    <property type="nucleotide sequence ID" value="NZ_RKLV01000013.1"/>
</dbReference>
<dbReference type="Proteomes" id="UP001149411">
    <property type="component" value="Unassembled WGS sequence"/>
</dbReference>
<keyword evidence="3" id="KW-0255">Endonuclease</keyword>
<dbReference type="Pfam" id="PF07927">
    <property type="entry name" value="HicA_toxin"/>
    <property type="match status" value="1"/>
</dbReference>
<comment type="caution">
    <text evidence="7">The sequence shown here is derived from an EMBL/GenBank/DDBJ whole genome shotgun (WGS) entry which is preliminary data.</text>
</comment>
<keyword evidence="5" id="KW-0694">RNA-binding</keyword>
<evidence type="ECO:0000256" key="3">
    <source>
        <dbReference type="ARBA" id="ARBA00022759"/>
    </source>
</evidence>
<keyword evidence="2" id="KW-0540">Nuclease</keyword>
<dbReference type="EMBL" id="RKLV01000013">
    <property type="protein sequence ID" value="MCX2819885.1"/>
    <property type="molecule type" value="Genomic_DNA"/>
</dbReference>
<dbReference type="InterPro" id="IPR012933">
    <property type="entry name" value="HicA_mRNA_interferase"/>
</dbReference>
<accession>A0A9Q4C4W6</accession>